<evidence type="ECO:0000256" key="5">
    <source>
        <dbReference type="ARBA" id="ARBA00022833"/>
    </source>
</evidence>
<sequence>MSNEVRCRVCNEKSDGSHFGIDSCRACAAFFRRTVNLKRSYVCRLGTNNCNISNSVRCMCRSCRFKKCLECGMLAENVQPKRDSLKNSVEATNSGNTNDVLSPSSSLSENENRTVVMRAPNLSNDCTTSSSFLPASVPHAGFDSIFSNSLTRQQDFFKNIQEGYKKLNESRRTAEITLSMEPIENVFATNPNIEIKSGNFEYITKVHRADIPLIADFLESTFEAFACLHQQQKWIVFHNFVCHLWGLEGCFRTMRQFPPDNKERIMLTMTSYLDLNEINSFFYPQKVDEAVAKVMTETFLMHLSTAETMRSINITDTEFAALIALTLFSESIEGVTPDTMNVIRSMRELTFHNLHQYYIEGLGVPNYACRLGECLILLSVIQKVFLDMAEGIELARLYDLFDKDCFMYHFIKS</sequence>
<comment type="subcellular location">
    <subcellularLocation>
        <location evidence="1 11">Nucleus</location>
    </subcellularLocation>
</comment>
<dbReference type="Gene3D" id="1.10.565.10">
    <property type="entry name" value="Retinoid X Receptor"/>
    <property type="match status" value="1"/>
</dbReference>
<evidence type="ECO:0000256" key="2">
    <source>
        <dbReference type="ARBA" id="ARBA00005993"/>
    </source>
</evidence>
<dbReference type="SUPFAM" id="SSF57716">
    <property type="entry name" value="Glucocorticoid receptor-like (DNA-binding domain)"/>
    <property type="match status" value="1"/>
</dbReference>
<dbReference type="InterPro" id="IPR013088">
    <property type="entry name" value="Znf_NHR/GATA"/>
</dbReference>
<evidence type="ECO:0000256" key="3">
    <source>
        <dbReference type="ARBA" id="ARBA00022723"/>
    </source>
</evidence>
<feature type="compositionally biased region" description="Polar residues" evidence="12">
    <location>
        <begin position="86"/>
        <end position="100"/>
    </location>
</feature>
<dbReference type="PANTHER" id="PTHR46011">
    <property type="entry name" value="NUCLEAR HORMONE RECEPTOR FAMILY MEMBER NHR-86-RELATED"/>
    <property type="match status" value="1"/>
</dbReference>
<organism evidence="15 16">
    <name type="scientific">Syphacia muris</name>
    <dbReference type="NCBI Taxonomy" id="451379"/>
    <lineage>
        <taxon>Eukaryota</taxon>
        <taxon>Metazoa</taxon>
        <taxon>Ecdysozoa</taxon>
        <taxon>Nematoda</taxon>
        <taxon>Chromadorea</taxon>
        <taxon>Rhabditida</taxon>
        <taxon>Spirurina</taxon>
        <taxon>Oxyuridomorpha</taxon>
        <taxon>Oxyuroidea</taxon>
        <taxon>Oxyuridae</taxon>
        <taxon>Syphacia</taxon>
    </lineage>
</organism>
<dbReference type="PROSITE" id="PS51030">
    <property type="entry name" value="NUCLEAR_REC_DBD_2"/>
    <property type="match status" value="1"/>
</dbReference>
<dbReference type="PRINTS" id="PR00047">
    <property type="entry name" value="STROIDFINGER"/>
</dbReference>
<evidence type="ECO:0000313" key="15">
    <source>
        <dbReference type="Proteomes" id="UP000046393"/>
    </source>
</evidence>
<dbReference type="PANTHER" id="PTHR46011:SF6">
    <property type="entry name" value="HIGH ZINC ACTIVATED NUCLEAR RECEPTOR PROTEIN"/>
    <property type="match status" value="1"/>
</dbReference>
<dbReference type="SUPFAM" id="SSF48508">
    <property type="entry name" value="Nuclear receptor ligand-binding domain"/>
    <property type="match status" value="1"/>
</dbReference>
<evidence type="ECO:0000256" key="6">
    <source>
        <dbReference type="ARBA" id="ARBA00023015"/>
    </source>
</evidence>
<dbReference type="GO" id="GO:0003700">
    <property type="term" value="F:DNA-binding transcription factor activity"/>
    <property type="evidence" value="ECO:0007669"/>
    <property type="project" value="InterPro"/>
</dbReference>
<evidence type="ECO:0000256" key="10">
    <source>
        <dbReference type="ARBA" id="ARBA00023242"/>
    </source>
</evidence>
<dbReference type="GO" id="GO:0000978">
    <property type="term" value="F:RNA polymerase II cis-regulatory region sequence-specific DNA binding"/>
    <property type="evidence" value="ECO:0007669"/>
    <property type="project" value="InterPro"/>
</dbReference>
<dbReference type="GO" id="GO:0008270">
    <property type="term" value="F:zinc ion binding"/>
    <property type="evidence" value="ECO:0007669"/>
    <property type="project" value="UniProtKB-KW"/>
</dbReference>
<dbReference type="PROSITE" id="PS00031">
    <property type="entry name" value="NUCLEAR_REC_DBD_1"/>
    <property type="match status" value="1"/>
</dbReference>
<feature type="domain" description="Nuclear receptor" evidence="13">
    <location>
        <begin position="4"/>
        <end position="80"/>
    </location>
</feature>
<keyword evidence="3 11" id="KW-0479">Metal-binding</keyword>
<dbReference type="STRING" id="451379.A0A0N5AW11"/>
<dbReference type="Proteomes" id="UP000046393">
    <property type="component" value="Unplaced"/>
</dbReference>
<keyword evidence="4 11" id="KW-0863">Zinc-finger</keyword>
<name>A0A0N5AW11_9BILA</name>
<protein>
    <submittedName>
        <fullName evidence="16">Nuclear receptor</fullName>
    </submittedName>
</protein>
<dbReference type="GO" id="GO:0005634">
    <property type="term" value="C:nucleus"/>
    <property type="evidence" value="ECO:0007669"/>
    <property type="project" value="UniProtKB-SubCell"/>
</dbReference>
<dbReference type="InterPro" id="IPR049636">
    <property type="entry name" value="HNF4-like_DBD"/>
</dbReference>
<evidence type="ECO:0000256" key="9">
    <source>
        <dbReference type="ARBA" id="ARBA00023170"/>
    </source>
</evidence>
<evidence type="ECO:0000256" key="8">
    <source>
        <dbReference type="ARBA" id="ARBA00023163"/>
    </source>
</evidence>
<keyword evidence="9 11" id="KW-0675">Receptor</keyword>
<evidence type="ECO:0000256" key="1">
    <source>
        <dbReference type="ARBA" id="ARBA00004123"/>
    </source>
</evidence>
<evidence type="ECO:0000256" key="12">
    <source>
        <dbReference type="SAM" id="MobiDB-lite"/>
    </source>
</evidence>
<dbReference type="SMART" id="SM00430">
    <property type="entry name" value="HOLI"/>
    <property type="match status" value="1"/>
</dbReference>
<keyword evidence="15" id="KW-1185">Reference proteome</keyword>
<dbReference type="InterPro" id="IPR000536">
    <property type="entry name" value="Nucl_hrmn_rcpt_lig-bd"/>
</dbReference>
<keyword evidence="10 11" id="KW-0539">Nucleus</keyword>
<keyword evidence="5 11" id="KW-0862">Zinc</keyword>
<dbReference type="Pfam" id="PF00105">
    <property type="entry name" value="zf-C4"/>
    <property type="match status" value="1"/>
</dbReference>
<dbReference type="WBParaSite" id="SMUV_0000909301-mRNA-1">
    <property type="protein sequence ID" value="SMUV_0000909301-mRNA-1"/>
    <property type="gene ID" value="SMUV_0000909301"/>
</dbReference>
<evidence type="ECO:0000256" key="4">
    <source>
        <dbReference type="ARBA" id="ARBA00022771"/>
    </source>
</evidence>
<evidence type="ECO:0000256" key="7">
    <source>
        <dbReference type="ARBA" id="ARBA00023125"/>
    </source>
</evidence>
<dbReference type="PROSITE" id="PS51843">
    <property type="entry name" value="NR_LBD"/>
    <property type="match status" value="1"/>
</dbReference>
<keyword evidence="7 11" id="KW-0238">DNA-binding</keyword>
<reference evidence="16" key="1">
    <citation type="submission" date="2017-02" db="UniProtKB">
        <authorList>
            <consortium name="WormBaseParasite"/>
        </authorList>
    </citation>
    <scope>IDENTIFICATION</scope>
</reference>
<evidence type="ECO:0000256" key="11">
    <source>
        <dbReference type="RuleBase" id="RU004334"/>
    </source>
</evidence>
<dbReference type="SMART" id="SM00399">
    <property type="entry name" value="ZnF_C4"/>
    <property type="match status" value="1"/>
</dbReference>
<keyword evidence="8 11" id="KW-0804">Transcription</keyword>
<accession>A0A0N5AW11</accession>
<proteinExistence type="inferred from homology"/>
<dbReference type="Pfam" id="PF00104">
    <property type="entry name" value="Hormone_recep"/>
    <property type="match status" value="1"/>
</dbReference>
<dbReference type="CDD" id="cd06960">
    <property type="entry name" value="NR_DBD_HNF4A"/>
    <property type="match status" value="1"/>
</dbReference>
<feature type="domain" description="NR LBD" evidence="14">
    <location>
        <begin position="169"/>
        <end position="413"/>
    </location>
</feature>
<dbReference type="InterPro" id="IPR035500">
    <property type="entry name" value="NHR-like_dom_sf"/>
</dbReference>
<feature type="region of interest" description="Disordered" evidence="12">
    <location>
        <begin position="82"/>
        <end position="111"/>
    </location>
</feature>
<comment type="similarity">
    <text evidence="2 11">Belongs to the nuclear hormone receptor family.</text>
</comment>
<keyword evidence="6 11" id="KW-0805">Transcription regulation</keyword>
<dbReference type="InterPro" id="IPR001628">
    <property type="entry name" value="Znf_hrmn_rcpt"/>
</dbReference>
<evidence type="ECO:0000259" key="14">
    <source>
        <dbReference type="PROSITE" id="PS51843"/>
    </source>
</evidence>
<evidence type="ECO:0000259" key="13">
    <source>
        <dbReference type="PROSITE" id="PS51030"/>
    </source>
</evidence>
<dbReference type="Gene3D" id="3.30.50.10">
    <property type="entry name" value="Erythroid Transcription Factor GATA-1, subunit A"/>
    <property type="match status" value="1"/>
</dbReference>
<evidence type="ECO:0000313" key="16">
    <source>
        <dbReference type="WBParaSite" id="SMUV_0000909301-mRNA-1"/>
    </source>
</evidence>
<dbReference type="AlphaFoldDB" id="A0A0N5AW11"/>